<dbReference type="SMART" id="SM00448">
    <property type="entry name" value="REC"/>
    <property type="match status" value="1"/>
</dbReference>
<dbReference type="GO" id="GO:0006355">
    <property type="term" value="P:regulation of DNA-templated transcription"/>
    <property type="evidence" value="ECO:0007669"/>
    <property type="project" value="InterPro"/>
</dbReference>
<evidence type="ECO:0000313" key="9">
    <source>
        <dbReference type="Proteomes" id="UP001148185"/>
    </source>
</evidence>
<feature type="domain" description="HTH luxR-type" evidence="6">
    <location>
        <begin position="141"/>
        <end position="206"/>
    </location>
</feature>
<gene>
    <name evidence="8" type="ORF">M5G27_09165</name>
</gene>
<dbReference type="SUPFAM" id="SSF52172">
    <property type="entry name" value="CheY-like"/>
    <property type="match status" value="1"/>
</dbReference>
<dbReference type="GO" id="GO:0003677">
    <property type="term" value="F:DNA binding"/>
    <property type="evidence" value="ECO:0007669"/>
    <property type="project" value="UniProtKB-KW"/>
</dbReference>
<dbReference type="Pfam" id="PF00072">
    <property type="entry name" value="Response_reg"/>
    <property type="match status" value="1"/>
</dbReference>
<feature type="domain" description="Response regulatory" evidence="7">
    <location>
        <begin position="3"/>
        <end position="118"/>
    </location>
</feature>
<dbReference type="GO" id="GO:0000160">
    <property type="term" value="P:phosphorelay signal transduction system"/>
    <property type="evidence" value="ECO:0007669"/>
    <property type="project" value="InterPro"/>
</dbReference>
<keyword evidence="3" id="KW-0238">DNA-binding</keyword>
<organism evidence="8 9">
    <name type="scientific">Pseudomonas shahriarae</name>
    <dbReference type="NCBI Taxonomy" id="2745512"/>
    <lineage>
        <taxon>Bacteria</taxon>
        <taxon>Pseudomonadati</taxon>
        <taxon>Pseudomonadota</taxon>
        <taxon>Gammaproteobacteria</taxon>
        <taxon>Pseudomonadales</taxon>
        <taxon>Pseudomonadaceae</taxon>
        <taxon>Pseudomonas</taxon>
    </lineage>
</organism>
<keyword evidence="4" id="KW-0804">Transcription</keyword>
<dbReference type="PANTHER" id="PTHR43214:SF41">
    <property type="entry name" value="NITRATE_NITRITE RESPONSE REGULATOR PROTEIN NARP"/>
    <property type="match status" value="1"/>
</dbReference>
<dbReference type="InterPro" id="IPR058245">
    <property type="entry name" value="NreC/VraR/RcsB-like_REC"/>
</dbReference>
<dbReference type="PRINTS" id="PR00038">
    <property type="entry name" value="HTHLUXR"/>
</dbReference>
<evidence type="ECO:0000256" key="1">
    <source>
        <dbReference type="ARBA" id="ARBA00022553"/>
    </source>
</evidence>
<dbReference type="PANTHER" id="PTHR43214">
    <property type="entry name" value="TWO-COMPONENT RESPONSE REGULATOR"/>
    <property type="match status" value="1"/>
</dbReference>
<dbReference type="Gene3D" id="3.40.50.2300">
    <property type="match status" value="1"/>
</dbReference>
<name>A0A9X4BZR8_9PSED</name>
<dbReference type="PROSITE" id="PS00622">
    <property type="entry name" value="HTH_LUXR_1"/>
    <property type="match status" value="1"/>
</dbReference>
<dbReference type="InterPro" id="IPR001789">
    <property type="entry name" value="Sig_transdc_resp-reg_receiver"/>
</dbReference>
<dbReference type="EMBL" id="JAMDHA010000009">
    <property type="protein sequence ID" value="MDD1007644.1"/>
    <property type="molecule type" value="Genomic_DNA"/>
</dbReference>
<keyword evidence="2" id="KW-0805">Transcription regulation</keyword>
<proteinExistence type="predicted"/>
<dbReference type="InterPro" id="IPR000792">
    <property type="entry name" value="Tscrpt_reg_LuxR_C"/>
</dbReference>
<dbReference type="PROSITE" id="PS50043">
    <property type="entry name" value="HTH_LUXR_2"/>
    <property type="match status" value="1"/>
</dbReference>
<feature type="modified residue" description="4-aspartylphosphate" evidence="5">
    <location>
        <position position="53"/>
    </location>
</feature>
<dbReference type="CDD" id="cd17535">
    <property type="entry name" value="REC_NarL-like"/>
    <property type="match status" value="1"/>
</dbReference>
<reference evidence="8 9" key="1">
    <citation type="submission" date="2022-05" db="EMBL/GenBank/DDBJ databases">
        <title>Novel Pseudomonas spp. Isolated from a Rainbow Trout Aquaculture Facility.</title>
        <authorList>
            <person name="Testerman T."/>
            <person name="Graf J."/>
        </authorList>
    </citation>
    <scope>NUCLEOTIDE SEQUENCE [LARGE SCALE GENOMIC DNA]</scope>
    <source>
        <strain evidence="8 9">ID1042</strain>
    </source>
</reference>
<evidence type="ECO:0000259" key="6">
    <source>
        <dbReference type="PROSITE" id="PS50043"/>
    </source>
</evidence>
<dbReference type="Proteomes" id="UP001148185">
    <property type="component" value="Unassembled WGS sequence"/>
</dbReference>
<dbReference type="AlphaFoldDB" id="A0A9X4BZR8"/>
<comment type="caution">
    <text evidence="8">The sequence shown here is derived from an EMBL/GenBank/DDBJ whole genome shotgun (WGS) entry which is preliminary data.</text>
</comment>
<dbReference type="InterPro" id="IPR016032">
    <property type="entry name" value="Sig_transdc_resp-reg_C-effctor"/>
</dbReference>
<protein>
    <submittedName>
        <fullName evidence="8">Response regulator transcription factor</fullName>
    </submittedName>
</protein>
<dbReference type="Pfam" id="PF00196">
    <property type="entry name" value="GerE"/>
    <property type="match status" value="1"/>
</dbReference>
<dbReference type="PROSITE" id="PS50110">
    <property type="entry name" value="RESPONSE_REGULATORY"/>
    <property type="match status" value="1"/>
</dbReference>
<dbReference type="SUPFAM" id="SSF46894">
    <property type="entry name" value="C-terminal effector domain of the bipartite response regulators"/>
    <property type="match status" value="1"/>
</dbReference>
<evidence type="ECO:0000256" key="4">
    <source>
        <dbReference type="ARBA" id="ARBA00023163"/>
    </source>
</evidence>
<keyword evidence="1 5" id="KW-0597">Phosphoprotein</keyword>
<dbReference type="RefSeq" id="WP_042558805.1">
    <property type="nucleotide sequence ID" value="NZ_JAMDHA010000009.1"/>
</dbReference>
<dbReference type="CDD" id="cd06170">
    <property type="entry name" value="LuxR_C_like"/>
    <property type="match status" value="1"/>
</dbReference>
<evidence type="ECO:0000256" key="3">
    <source>
        <dbReference type="ARBA" id="ARBA00023125"/>
    </source>
</evidence>
<dbReference type="InterPro" id="IPR011006">
    <property type="entry name" value="CheY-like_superfamily"/>
</dbReference>
<sequence>MPRALVADQYPLIRASIRNLLQQENFRAVQEASNGVQALSLAREAPPDLIILDIAIPELDGFEVIRRLARFGVNSKILIVTALSPILYAARCRNAGASGFVSKADDLRMVSKAIATTMSGYTFFPNVISSLASNPEVQSTDSAMISELSDRELLVLQKLSLGYSNKEIGETMFLSNKTISACKTRIAEKLKLKSVVAFADFAKKNGLI</sequence>
<evidence type="ECO:0000256" key="5">
    <source>
        <dbReference type="PROSITE-ProRule" id="PRU00169"/>
    </source>
</evidence>
<keyword evidence="9" id="KW-1185">Reference proteome</keyword>
<evidence type="ECO:0000259" key="7">
    <source>
        <dbReference type="PROSITE" id="PS50110"/>
    </source>
</evidence>
<accession>A0A9X4BZR8</accession>
<dbReference type="InterPro" id="IPR039420">
    <property type="entry name" value="WalR-like"/>
</dbReference>
<evidence type="ECO:0000313" key="8">
    <source>
        <dbReference type="EMBL" id="MDD1007644.1"/>
    </source>
</evidence>
<dbReference type="SMART" id="SM00421">
    <property type="entry name" value="HTH_LUXR"/>
    <property type="match status" value="1"/>
</dbReference>
<evidence type="ECO:0000256" key="2">
    <source>
        <dbReference type="ARBA" id="ARBA00023015"/>
    </source>
</evidence>